<reference evidence="2 3" key="1">
    <citation type="journal article" date="2018" name="Front. Microbiol.">
        <title>Genomic and genetic insights into a cosmopolitan fungus, Paecilomyces variotii (Eurotiales).</title>
        <authorList>
            <person name="Urquhart A.S."/>
            <person name="Mondo S.J."/>
            <person name="Makela M.R."/>
            <person name="Hane J.K."/>
            <person name="Wiebenga A."/>
            <person name="He G."/>
            <person name="Mihaltcheva S."/>
            <person name="Pangilinan J."/>
            <person name="Lipzen A."/>
            <person name="Barry K."/>
            <person name="de Vries R.P."/>
            <person name="Grigoriev I.V."/>
            <person name="Idnurm A."/>
        </authorList>
    </citation>
    <scope>NUCLEOTIDE SEQUENCE [LARGE SCALE GENOMIC DNA]</scope>
    <source>
        <strain evidence="2 3">CBS 101075</strain>
    </source>
</reference>
<keyword evidence="3" id="KW-1185">Reference proteome</keyword>
<name>A0A443I235_BYSSP</name>
<dbReference type="EMBL" id="RCNU01000002">
    <property type="protein sequence ID" value="RWQ98116.1"/>
    <property type="molecule type" value="Genomic_DNA"/>
</dbReference>
<keyword evidence="1" id="KW-0812">Transmembrane</keyword>
<dbReference type="GeneID" id="39594932"/>
<evidence type="ECO:0000313" key="2">
    <source>
        <dbReference type="EMBL" id="RWQ98116.1"/>
    </source>
</evidence>
<evidence type="ECO:0000313" key="3">
    <source>
        <dbReference type="Proteomes" id="UP000283841"/>
    </source>
</evidence>
<keyword evidence="1" id="KW-1133">Transmembrane helix</keyword>
<gene>
    <name evidence="2" type="ORF">C8Q69DRAFT_160305</name>
</gene>
<dbReference type="AlphaFoldDB" id="A0A443I235"/>
<feature type="transmembrane region" description="Helical" evidence="1">
    <location>
        <begin position="21"/>
        <end position="40"/>
    </location>
</feature>
<feature type="transmembrane region" description="Helical" evidence="1">
    <location>
        <begin position="60"/>
        <end position="80"/>
    </location>
</feature>
<dbReference type="RefSeq" id="XP_028487761.1">
    <property type="nucleotide sequence ID" value="XM_028625655.1"/>
</dbReference>
<comment type="caution">
    <text evidence="2">The sequence shown here is derived from an EMBL/GenBank/DDBJ whole genome shotgun (WGS) entry which is preliminary data.</text>
</comment>
<dbReference type="VEuPathDB" id="FungiDB:C8Q69DRAFT_160305"/>
<accession>A0A443I235</accession>
<evidence type="ECO:0000256" key="1">
    <source>
        <dbReference type="SAM" id="Phobius"/>
    </source>
</evidence>
<sequence>MATFIGSRSHQADQLDIRWDLPVLYFLYFRSLTSGVFLSLPCLTPLPLVTGLSLSSCLSLIWSFSYIFLSFCDASCLLTGRITLLEDTRISYYAERKCRDNIRS</sequence>
<keyword evidence="1" id="KW-0472">Membrane</keyword>
<proteinExistence type="predicted"/>
<organism evidence="2 3">
    <name type="scientific">Byssochlamys spectabilis</name>
    <name type="common">Paecilomyces variotii</name>
    <dbReference type="NCBI Taxonomy" id="264951"/>
    <lineage>
        <taxon>Eukaryota</taxon>
        <taxon>Fungi</taxon>
        <taxon>Dikarya</taxon>
        <taxon>Ascomycota</taxon>
        <taxon>Pezizomycotina</taxon>
        <taxon>Eurotiomycetes</taxon>
        <taxon>Eurotiomycetidae</taxon>
        <taxon>Eurotiales</taxon>
        <taxon>Thermoascaceae</taxon>
        <taxon>Paecilomyces</taxon>
    </lineage>
</organism>
<dbReference type="Proteomes" id="UP000283841">
    <property type="component" value="Unassembled WGS sequence"/>
</dbReference>
<protein>
    <submittedName>
        <fullName evidence="2">Uncharacterized protein</fullName>
    </submittedName>
</protein>